<dbReference type="EMBL" id="JADIMQ010000081">
    <property type="protein sequence ID" value="MBO8448753.1"/>
    <property type="molecule type" value="Genomic_DNA"/>
</dbReference>
<dbReference type="InterPro" id="IPR023997">
    <property type="entry name" value="TonB-dep_OMP_SusC/RagA_CS"/>
</dbReference>
<dbReference type="InterPro" id="IPR036942">
    <property type="entry name" value="Beta-barrel_TonB_sf"/>
</dbReference>
<dbReference type="InterPro" id="IPR037066">
    <property type="entry name" value="Plug_dom_sf"/>
</dbReference>
<name>A0A9D9EJS0_9BACT</name>
<evidence type="ECO:0000256" key="2">
    <source>
        <dbReference type="ARBA" id="ARBA00022448"/>
    </source>
</evidence>
<feature type="chain" id="PRO_5039572306" evidence="11">
    <location>
        <begin position="31"/>
        <end position="1094"/>
    </location>
</feature>
<evidence type="ECO:0000256" key="8">
    <source>
        <dbReference type="ARBA" id="ARBA00023237"/>
    </source>
</evidence>
<protein>
    <submittedName>
        <fullName evidence="14">TonB-dependent receptor</fullName>
    </submittedName>
</protein>
<dbReference type="InterPro" id="IPR012910">
    <property type="entry name" value="Plug_dom"/>
</dbReference>
<feature type="domain" description="TonB-dependent receptor plug" evidence="13">
    <location>
        <begin position="128"/>
        <end position="232"/>
    </location>
</feature>
<dbReference type="Pfam" id="PF00593">
    <property type="entry name" value="TonB_dep_Rec_b-barrel"/>
    <property type="match status" value="1"/>
</dbReference>
<keyword evidence="8 9" id="KW-0998">Cell outer membrane</keyword>
<keyword evidence="14" id="KW-0675">Receptor</keyword>
<comment type="caution">
    <text evidence="14">The sequence shown here is derived from an EMBL/GenBank/DDBJ whole genome shotgun (WGS) entry which is preliminary data.</text>
</comment>
<evidence type="ECO:0000313" key="15">
    <source>
        <dbReference type="Proteomes" id="UP000810252"/>
    </source>
</evidence>
<dbReference type="Gene3D" id="2.40.170.20">
    <property type="entry name" value="TonB-dependent receptor, beta-barrel domain"/>
    <property type="match status" value="1"/>
</dbReference>
<evidence type="ECO:0000313" key="14">
    <source>
        <dbReference type="EMBL" id="MBO8448753.1"/>
    </source>
</evidence>
<evidence type="ECO:0000256" key="3">
    <source>
        <dbReference type="ARBA" id="ARBA00022452"/>
    </source>
</evidence>
<dbReference type="NCBIfam" id="TIGR04056">
    <property type="entry name" value="OMP_RagA_SusC"/>
    <property type="match status" value="1"/>
</dbReference>
<dbReference type="AlphaFoldDB" id="A0A9D9EJS0"/>
<comment type="similarity">
    <text evidence="9 10">Belongs to the TonB-dependent receptor family.</text>
</comment>
<gene>
    <name evidence="14" type="ORF">IAC29_05735</name>
</gene>
<feature type="domain" description="TonB-dependent receptor-like beta-barrel" evidence="12">
    <location>
        <begin position="461"/>
        <end position="876"/>
    </location>
</feature>
<dbReference type="Gene3D" id="2.170.130.10">
    <property type="entry name" value="TonB-dependent receptor, plug domain"/>
    <property type="match status" value="1"/>
</dbReference>
<keyword evidence="4 9" id="KW-0812">Transmembrane</keyword>
<evidence type="ECO:0000256" key="4">
    <source>
        <dbReference type="ARBA" id="ARBA00022692"/>
    </source>
</evidence>
<keyword evidence="6 10" id="KW-0798">TonB box</keyword>
<dbReference type="Pfam" id="PF13715">
    <property type="entry name" value="CarbopepD_reg_2"/>
    <property type="match status" value="1"/>
</dbReference>
<dbReference type="InterPro" id="IPR000531">
    <property type="entry name" value="Beta-barrel_TonB"/>
</dbReference>
<evidence type="ECO:0000256" key="11">
    <source>
        <dbReference type="SAM" id="SignalP"/>
    </source>
</evidence>
<evidence type="ECO:0000256" key="10">
    <source>
        <dbReference type="RuleBase" id="RU003357"/>
    </source>
</evidence>
<evidence type="ECO:0000259" key="12">
    <source>
        <dbReference type="Pfam" id="PF00593"/>
    </source>
</evidence>
<accession>A0A9D9EJS0</accession>
<dbReference type="PROSITE" id="PS01156">
    <property type="entry name" value="TONB_DEPENDENT_REC_2"/>
    <property type="match status" value="1"/>
</dbReference>
<dbReference type="InterPro" id="IPR023996">
    <property type="entry name" value="TonB-dep_OMP_SusC/RagA"/>
</dbReference>
<dbReference type="GO" id="GO:0009279">
    <property type="term" value="C:cell outer membrane"/>
    <property type="evidence" value="ECO:0007669"/>
    <property type="project" value="UniProtKB-SubCell"/>
</dbReference>
<keyword evidence="3 9" id="KW-1134">Transmembrane beta strand</keyword>
<evidence type="ECO:0000256" key="5">
    <source>
        <dbReference type="ARBA" id="ARBA00022729"/>
    </source>
</evidence>
<dbReference type="InterPro" id="IPR008969">
    <property type="entry name" value="CarboxyPept-like_regulatory"/>
</dbReference>
<comment type="subcellular location">
    <subcellularLocation>
        <location evidence="1 9">Cell outer membrane</location>
        <topology evidence="1 9">Multi-pass membrane protein</topology>
    </subcellularLocation>
</comment>
<dbReference type="NCBIfam" id="TIGR04057">
    <property type="entry name" value="SusC_RagA_signa"/>
    <property type="match status" value="1"/>
</dbReference>
<dbReference type="InterPro" id="IPR010917">
    <property type="entry name" value="TonB_rcpt_CS"/>
</dbReference>
<sequence length="1094" mass="120491">MLFDFNIFNIGRTRLLLVAVLLFSAVAAGAQSGVTVTGTVSDSDGNPLIGAAVMEQGTNNGAVTDIDGKYSIVVRGAGSVLVFNSLSYMTETMTVGDRNVINVALKDDALSLSESVVTGYGRTVSRDKLTAAISKVSGEVLENGVRSNALSALAGTVTGVRVATTSGQPGSSPSIVIRGGAALDGSGTPLYVIDGIQRDNMDDINANDIESIEILKDAAATALYGAKANAGVVLVTTKRGHVGKAEISFKANVGLNYLRKTNEFLSADDYLYYMRLAAHRSGNDALLTSSGPYGTGNDYYADGNAAVEGVYSPMFLSDENAFLLDQGYKAMTDPITGQTIIYNEFTPSEVSVRGMALTQDYNVSASGGNEKGKYYASLGYYDENGFPVVSGYDRISFVTNGSYKITDWLESVSSLNFSRSNSTQVSDYIGGGDANFFGIMFSAPPTMRQYNLDGDPIICTTNWENGNWDAAKDSFYRRNTNYKFSMAQGLNFTVTDHLSVKLNGMWYFNMKETERFNKTYITRPGTYNSDRKASASYSRMLSQTYNAIVNYENSWNDHNLSVTAGYEFYDKYNFGLSAAGQGSDTDDFISLGYIDKTEDNNISAISMNSTHVRERSMSVFGNASYDYMGKYLFSFSARYDGYSKLVNNKWGFFPGVSAAWNIHKENFMAPSRNWLTSLKLRAGYGQNGNVNILAGAYDLQGSYDKTGLYDGDYGILIDNLPYPDLRWEKTTSVDLAVEAVLWDRLSLSLGAYNKVTSDLLANVPFPSSAGVGNQYTNNGSVRNRGIEFEFDATLFRNRDWKIKLGGNATYMRSKILQLPDNGNENNRQGGSQVYDASGNLVWVGGYQEGQEYGTAYAYQMVNIVRSEEDLQNYGWYVDTTPTSGTIYGPAVWNTLTADEQARGQLLQPGDAIFYDVNGDNKIDQYDQVCMGNTIPRWVGGLNLSVDWKGLSLYARFDYAADYVAQNARKQYYMALSQGTFNTLKESKDTWSPENPDATYPILMYADTKNRNNYRMSNIFYDEQSYICAREIALSWSLPEKWVRAIKMQDLTLSVTGQNLFYITASSMYNPEYGVNSNGGYSIPRTVFFGVKATF</sequence>
<keyword evidence="2 9" id="KW-0813">Transport</keyword>
<reference evidence="14" key="2">
    <citation type="journal article" date="2021" name="PeerJ">
        <title>Extensive microbial diversity within the chicken gut microbiome revealed by metagenomics and culture.</title>
        <authorList>
            <person name="Gilroy R."/>
            <person name="Ravi A."/>
            <person name="Getino M."/>
            <person name="Pursley I."/>
            <person name="Horton D.L."/>
            <person name="Alikhan N.F."/>
            <person name="Baker D."/>
            <person name="Gharbi K."/>
            <person name="Hall N."/>
            <person name="Watson M."/>
            <person name="Adriaenssens E.M."/>
            <person name="Foster-Nyarko E."/>
            <person name="Jarju S."/>
            <person name="Secka A."/>
            <person name="Antonio M."/>
            <person name="Oren A."/>
            <person name="Chaudhuri R.R."/>
            <person name="La Ragione R."/>
            <person name="Hildebrand F."/>
            <person name="Pallen M.J."/>
        </authorList>
    </citation>
    <scope>NUCLEOTIDE SEQUENCE</scope>
    <source>
        <strain evidence="14">20514</strain>
    </source>
</reference>
<dbReference type="SUPFAM" id="SSF49464">
    <property type="entry name" value="Carboxypeptidase regulatory domain-like"/>
    <property type="match status" value="1"/>
</dbReference>
<evidence type="ECO:0000256" key="6">
    <source>
        <dbReference type="ARBA" id="ARBA00023077"/>
    </source>
</evidence>
<dbReference type="PROSITE" id="PS52016">
    <property type="entry name" value="TONB_DEPENDENT_REC_3"/>
    <property type="match status" value="1"/>
</dbReference>
<dbReference type="Pfam" id="PF07715">
    <property type="entry name" value="Plug"/>
    <property type="match status" value="1"/>
</dbReference>
<reference evidence="14" key="1">
    <citation type="submission" date="2020-10" db="EMBL/GenBank/DDBJ databases">
        <authorList>
            <person name="Gilroy R."/>
        </authorList>
    </citation>
    <scope>NUCLEOTIDE SEQUENCE</scope>
    <source>
        <strain evidence="14">20514</strain>
    </source>
</reference>
<dbReference type="SUPFAM" id="SSF56935">
    <property type="entry name" value="Porins"/>
    <property type="match status" value="1"/>
</dbReference>
<evidence type="ECO:0000256" key="7">
    <source>
        <dbReference type="ARBA" id="ARBA00023136"/>
    </source>
</evidence>
<evidence type="ECO:0000259" key="13">
    <source>
        <dbReference type="Pfam" id="PF07715"/>
    </source>
</evidence>
<evidence type="ECO:0000256" key="1">
    <source>
        <dbReference type="ARBA" id="ARBA00004571"/>
    </source>
</evidence>
<keyword evidence="5 11" id="KW-0732">Signal</keyword>
<proteinExistence type="inferred from homology"/>
<organism evidence="14 15">
    <name type="scientific">Candidatus Cryptobacteroides merdigallinarum</name>
    <dbReference type="NCBI Taxonomy" id="2840770"/>
    <lineage>
        <taxon>Bacteria</taxon>
        <taxon>Pseudomonadati</taxon>
        <taxon>Bacteroidota</taxon>
        <taxon>Bacteroidia</taxon>
        <taxon>Bacteroidales</taxon>
        <taxon>Candidatus Cryptobacteroides</taxon>
    </lineage>
</organism>
<feature type="signal peptide" evidence="11">
    <location>
        <begin position="1"/>
        <end position="30"/>
    </location>
</feature>
<dbReference type="InterPro" id="IPR039426">
    <property type="entry name" value="TonB-dep_rcpt-like"/>
</dbReference>
<evidence type="ECO:0000256" key="9">
    <source>
        <dbReference type="PROSITE-ProRule" id="PRU01360"/>
    </source>
</evidence>
<dbReference type="Gene3D" id="2.60.40.1120">
    <property type="entry name" value="Carboxypeptidase-like, regulatory domain"/>
    <property type="match status" value="1"/>
</dbReference>
<dbReference type="Proteomes" id="UP000810252">
    <property type="component" value="Unassembled WGS sequence"/>
</dbReference>
<keyword evidence="7 9" id="KW-0472">Membrane</keyword>